<dbReference type="SUPFAM" id="SSF48452">
    <property type="entry name" value="TPR-like"/>
    <property type="match status" value="1"/>
</dbReference>
<sequence>MQGGGANVAKPSKSKDEVLEEYFKIFERGDEREDSGKFEEAGDAYYEGAELADIHNLDSMRVIAGYDQSAQCFMKIKSNKTFECFRKAIDVFIKHKKIHEAIEFCVDYGYKCQTVMGDASQSEYFYNKSDQLRLEYDISHTCVITKFDPGEFKGDIKEAIKLKKSFMFQKREGGCSKNTHLSICRICIGAYEELCRFIRDS</sequence>
<dbReference type="InterPro" id="IPR011990">
    <property type="entry name" value="TPR-like_helical_dom_sf"/>
</dbReference>
<dbReference type="Pfam" id="PF14938">
    <property type="entry name" value="SNAP"/>
    <property type="match status" value="1"/>
</dbReference>
<dbReference type="Proteomes" id="UP000031668">
    <property type="component" value="Unassembled WGS sequence"/>
</dbReference>
<comment type="caution">
    <text evidence="1">The sequence shown here is derived from an EMBL/GenBank/DDBJ whole genome shotgun (WGS) entry which is preliminary data.</text>
</comment>
<organism evidence="1 2">
    <name type="scientific">Thelohanellus kitauei</name>
    <name type="common">Myxosporean</name>
    <dbReference type="NCBI Taxonomy" id="669202"/>
    <lineage>
        <taxon>Eukaryota</taxon>
        <taxon>Metazoa</taxon>
        <taxon>Cnidaria</taxon>
        <taxon>Myxozoa</taxon>
        <taxon>Myxosporea</taxon>
        <taxon>Bivalvulida</taxon>
        <taxon>Platysporina</taxon>
        <taxon>Myxobolidae</taxon>
        <taxon>Thelohanellus</taxon>
    </lineage>
</organism>
<dbReference type="EMBL" id="JWZT01002056">
    <property type="protein sequence ID" value="KII70479.1"/>
    <property type="molecule type" value="Genomic_DNA"/>
</dbReference>
<reference evidence="1 2" key="1">
    <citation type="journal article" date="2014" name="Genome Biol. Evol.">
        <title>The genome of the myxosporean Thelohanellus kitauei shows adaptations to nutrient acquisition within its fish host.</title>
        <authorList>
            <person name="Yang Y."/>
            <person name="Xiong J."/>
            <person name="Zhou Z."/>
            <person name="Huo F."/>
            <person name="Miao W."/>
            <person name="Ran C."/>
            <person name="Liu Y."/>
            <person name="Zhang J."/>
            <person name="Feng J."/>
            <person name="Wang M."/>
            <person name="Wang M."/>
            <person name="Wang L."/>
            <person name="Yao B."/>
        </authorList>
    </citation>
    <scope>NUCLEOTIDE SEQUENCE [LARGE SCALE GENOMIC DNA]</scope>
    <source>
        <strain evidence="1">Wuqing</strain>
    </source>
</reference>
<name>A0A0C2IYB3_THEKT</name>
<dbReference type="AlphaFoldDB" id="A0A0C2IYB3"/>
<gene>
    <name evidence="1" type="ORF">RF11_08331</name>
</gene>
<evidence type="ECO:0000313" key="2">
    <source>
        <dbReference type="Proteomes" id="UP000031668"/>
    </source>
</evidence>
<proteinExistence type="predicted"/>
<protein>
    <recommendedName>
        <fullName evidence="3">Alpha-soluble NSF attachment protein</fullName>
    </recommendedName>
</protein>
<evidence type="ECO:0008006" key="3">
    <source>
        <dbReference type="Google" id="ProtNLM"/>
    </source>
</evidence>
<keyword evidence="2" id="KW-1185">Reference proteome</keyword>
<accession>A0A0C2IYB3</accession>
<evidence type="ECO:0000313" key="1">
    <source>
        <dbReference type="EMBL" id="KII70479.1"/>
    </source>
</evidence>
<dbReference type="Gene3D" id="1.25.40.10">
    <property type="entry name" value="Tetratricopeptide repeat domain"/>
    <property type="match status" value="1"/>
</dbReference>